<organism evidence="1 2">
    <name type="scientific">Orbilia ellipsospora</name>
    <dbReference type="NCBI Taxonomy" id="2528407"/>
    <lineage>
        <taxon>Eukaryota</taxon>
        <taxon>Fungi</taxon>
        <taxon>Dikarya</taxon>
        <taxon>Ascomycota</taxon>
        <taxon>Pezizomycotina</taxon>
        <taxon>Orbiliomycetes</taxon>
        <taxon>Orbiliales</taxon>
        <taxon>Orbiliaceae</taxon>
        <taxon>Orbilia</taxon>
    </lineage>
</organism>
<dbReference type="NCBIfam" id="NF040572">
    <property type="entry name" value="heme_bind_FMP"/>
    <property type="match status" value="1"/>
</dbReference>
<gene>
    <name evidence="1" type="ORF">TWF694_000463</name>
</gene>
<proteinExistence type="predicted"/>
<evidence type="ECO:0000313" key="2">
    <source>
        <dbReference type="Proteomes" id="UP001365542"/>
    </source>
</evidence>
<evidence type="ECO:0000313" key="1">
    <source>
        <dbReference type="EMBL" id="KAK6543729.1"/>
    </source>
</evidence>
<protein>
    <submittedName>
        <fullName evidence="1">Uncharacterized protein</fullName>
    </submittedName>
</protein>
<accession>A0AAV9XNN2</accession>
<dbReference type="AlphaFoldDB" id="A0AAV9XNN2"/>
<name>A0AAV9XNN2_9PEZI</name>
<dbReference type="Proteomes" id="UP001365542">
    <property type="component" value="Unassembled WGS sequence"/>
</dbReference>
<keyword evidence="2" id="KW-1185">Reference proteome</keyword>
<dbReference type="EMBL" id="JAVHJO010000001">
    <property type="protein sequence ID" value="KAK6543729.1"/>
    <property type="molecule type" value="Genomic_DNA"/>
</dbReference>
<dbReference type="InterPro" id="IPR047975">
    <property type="entry name" value="Heme_bind_FMP"/>
</dbReference>
<reference evidence="1 2" key="1">
    <citation type="submission" date="2019-10" db="EMBL/GenBank/DDBJ databases">
        <authorList>
            <person name="Palmer J.M."/>
        </authorList>
    </citation>
    <scope>NUCLEOTIDE SEQUENCE [LARGE SCALE GENOMIC DNA]</scope>
    <source>
        <strain evidence="1 2">TWF694</strain>
    </source>
</reference>
<sequence length="434" mass="45894">MSGVEPTTDLPPVVIPANYQICEVDYGKGSTSYPDVAIPVDGEEAPPPAPPLGVLSNFTGVYAGPGFNMIFRPNGKTIAATTFPNPLNPPPPGGFSNNVLELNLTRETLRFWPSLGSTPNRGLNDQKDIFLNGVPYLQTIDDVTNQATGKADKNPSGIHFEPGLWMAVPATTDPQVPDTLSRMASIPHGTAINAQGFAPTKVFPGPPDIKGVNITPFRIGDPTARIKFASQTASNPDTARLPQDLTKFINEGTITQAVLDDPNSLLRDAIKSQTITETIVFKVSTGLTEMLSGGGAGAPTTTGATLGGGTSNIAFLVGAGGQNPNANAAVMEATFWVETVECELELPYMEPGDCQEIPAPGATYDFEGRIVPSFKVEAPCGVTEGQKITASFQQIQYSQNVNLDFANLTWPHVSIATLVPTDPIVVPESAFDEL</sequence>
<comment type="caution">
    <text evidence="1">The sequence shown here is derived from an EMBL/GenBank/DDBJ whole genome shotgun (WGS) entry which is preliminary data.</text>
</comment>